<proteinExistence type="predicted"/>
<accession>A0A3A9IJ70</accession>
<gene>
    <name evidence="2" type="ORF">D6R50_19030</name>
</gene>
<feature type="domain" description="Glycosyltransferase subfamily 4-like N-terminal" evidence="1">
    <location>
        <begin position="19"/>
        <end position="177"/>
    </location>
</feature>
<dbReference type="GO" id="GO:0016757">
    <property type="term" value="F:glycosyltransferase activity"/>
    <property type="evidence" value="ECO:0007669"/>
    <property type="project" value="TreeGrafter"/>
</dbReference>
<dbReference type="Proteomes" id="UP000281725">
    <property type="component" value="Unassembled WGS sequence"/>
</dbReference>
<dbReference type="Pfam" id="PF13692">
    <property type="entry name" value="Glyco_trans_1_4"/>
    <property type="match status" value="1"/>
</dbReference>
<reference evidence="2 3" key="1">
    <citation type="submission" date="2018-09" db="EMBL/GenBank/DDBJ databases">
        <title>Genome sequencing of Aeromonas veronii MS-17-88.</title>
        <authorList>
            <person name="Tekedar H.C."/>
            <person name="Arick M.A."/>
            <person name="Hsu C.-Y."/>
            <person name="Thrash A."/>
            <person name="Karsi A."/>
            <person name="Lawrence M.L."/>
            <person name="Abdelhamed H."/>
        </authorList>
    </citation>
    <scope>NUCLEOTIDE SEQUENCE [LARGE SCALE GENOMIC DNA]</scope>
    <source>
        <strain evidence="2 3">MS 17-88</strain>
    </source>
</reference>
<evidence type="ECO:0000259" key="1">
    <source>
        <dbReference type="Pfam" id="PF13439"/>
    </source>
</evidence>
<organism evidence="2 3">
    <name type="scientific">Aeromonas veronii</name>
    <dbReference type="NCBI Taxonomy" id="654"/>
    <lineage>
        <taxon>Bacteria</taxon>
        <taxon>Pseudomonadati</taxon>
        <taxon>Pseudomonadota</taxon>
        <taxon>Gammaproteobacteria</taxon>
        <taxon>Aeromonadales</taxon>
        <taxon>Aeromonadaceae</taxon>
        <taxon>Aeromonas</taxon>
    </lineage>
</organism>
<sequence length="375" mass="41622">MKQISVTVLGTRGIPHVLGGVETHCQSLYPELHRQFEVAATVLARAPYVNYRSGEFEGVALEALPAPKKKSLEAILHSLLAVFYCRSHACDLVHVHAIGPGLVVPLLRLLGKRVVFTHHGPDYDRQKWGALAKWVLRLGERWAVRYASEVIVISEVINEAIRRQYDRQDAHLIYNGVKRVELPAVDKRELTLARFGLTAGSYLVAVGRFVEEKGLHDLIAAYRQLDTEMPLVLVGDTDHPTPYSEHLQRIADETPGVIRTGFLNGEALISVFSQAALFAMPSYHEGLPIALLEALSFSLPVVVSDIPANLAVALQQECYFPVGDVSALAERLNAQLTRGKVDYSDYLQRYDWQRIAGQTMAVYRKALGIPAGENQ</sequence>
<evidence type="ECO:0000313" key="3">
    <source>
        <dbReference type="Proteomes" id="UP000281725"/>
    </source>
</evidence>
<dbReference type="RefSeq" id="WP_120415956.1">
    <property type="nucleotide sequence ID" value="NZ_RAWX01000004.1"/>
</dbReference>
<keyword evidence="2" id="KW-0808">Transferase</keyword>
<dbReference type="SUPFAM" id="SSF53756">
    <property type="entry name" value="UDP-Glycosyltransferase/glycogen phosphorylase"/>
    <property type="match status" value="1"/>
</dbReference>
<dbReference type="InterPro" id="IPR050194">
    <property type="entry name" value="Glycosyltransferase_grp1"/>
</dbReference>
<dbReference type="AlphaFoldDB" id="A0A3A9IJ70"/>
<dbReference type="InterPro" id="IPR028098">
    <property type="entry name" value="Glyco_trans_4-like_N"/>
</dbReference>
<comment type="caution">
    <text evidence="2">The sequence shown here is derived from an EMBL/GenBank/DDBJ whole genome shotgun (WGS) entry which is preliminary data.</text>
</comment>
<name>A0A3A9IJ70_AERVE</name>
<dbReference type="PANTHER" id="PTHR45947">
    <property type="entry name" value="SULFOQUINOVOSYL TRANSFERASE SQD2"/>
    <property type="match status" value="1"/>
</dbReference>
<dbReference type="Gene3D" id="3.40.50.2000">
    <property type="entry name" value="Glycogen Phosphorylase B"/>
    <property type="match status" value="2"/>
</dbReference>
<dbReference type="EMBL" id="RAWX01000004">
    <property type="protein sequence ID" value="RKJ86362.1"/>
    <property type="molecule type" value="Genomic_DNA"/>
</dbReference>
<evidence type="ECO:0000313" key="2">
    <source>
        <dbReference type="EMBL" id="RKJ86362.1"/>
    </source>
</evidence>
<protein>
    <submittedName>
        <fullName evidence="2">Glycosyltransferase</fullName>
    </submittedName>
</protein>
<dbReference type="CDD" id="cd03801">
    <property type="entry name" value="GT4_PimA-like"/>
    <property type="match status" value="1"/>
</dbReference>
<dbReference type="Pfam" id="PF13439">
    <property type="entry name" value="Glyco_transf_4"/>
    <property type="match status" value="1"/>
</dbReference>
<dbReference type="PANTHER" id="PTHR45947:SF3">
    <property type="entry name" value="SULFOQUINOVOSYL TRANSFERASE SQD2"/>
    <property type="match status" value="1"/>
</dbReference>